<keyword evidence="3" id="KW-1185">Reference proteome</keyword>
<feature type="compositionally biased region" description="Basic and acidic residues" evidence="1">
    <location>
        <begin position="98"/>
        <end position="113"/>
    </location>
</feature>
<name>A0A517YY12_9BACT</name>
<dbReference type="AlphaFoldDB" id="A0A517YY12"/>
<dbReference type="GO" id="GO:0003887">
    <property type="term" value="F:DNA-directed DNA polymerase activity"/>
    <property type="evidence" value="ECO:0007669"/>
    <property type="project" value="UniProtKB-EC"/>
</dbReference>
<dbReference type="EMBL" id="CP036425">
    <property type="protein sequence ID" value="QDU35123.1"/>
    <property type="molecule type" value="Genomic_DNA"/>
</dbReference>
<evidence type="ECO:0000313" key="2">
    <source>
        <dbReference type="EMBL" id="QDU35123.1"/>
    </source>
</evidence>
<organism evidence="2 3">
    <name type="scientific">Poriferisphaera corsica</name>
    <dbReference type="NCBI Taxonomy" id="2528020"/>
    <lineage>
        <taxon>Bacteria</taxon>
        <taxon>Pseudomonadati</taxon>
        <taxon>Planctomycetota</taxon>
        <taxon>Phycisphaerae</taxon>
        <taxon>Phycisphaerales</taxon>
        <taxon>Phycisphaeraceae</taxon>
        <taxon>Poriferisphaera</taxon>
    </lineage>
</organism>
<accession>A0A517YY12</accession>
<dbReference type="Pfam" id="PF13177">
    <property type="entry name" value="DNA_pol3_delta2"/>
    <property type="match status" value="1"/>
</dbReference>
<evidence type="ECO:0000256" key="1">
    <source>
        <dbReference type="SAM" id="MobiDB-lite"/>
    </source>
</evidence>
<feature type="region of interest" description="Disordered" evidence="1">
    <location>
        <begin position="97"/>
        <end position="123"/>
    </location>
</feature>
<keyword evidence="2" id="KW-0548">Nucleotidyltransferase</keyword>
<evidence type="ECO:0000313" key="3">
    <source>
        <dbReference type="Proteomes" id="UP000317369"/>
    </source>
</evidence>
<gene>
    <name evidence="2" type="primary">holB</name>
    <name evidence="2" type="ORF">KS4_32030</name>
</gene>
<dbReference type="SUPFAM" id="SSF52540">
    <property type="entry name" value="P-loop containing nucleoside triphosphate hydrolases"/>
    <property type="match status" value="1"/>
</dbReference>
<dbReference type="KEGG" id="pcor:KS4_32030"/>
<dbReference type="PANTHER" id="PTHR11669">
    <property type="entry name" value="REPLICATION FACTOR C / DNA POLYMERASE III GAMMA-TAU SUBUNIT"/>
    <property type="match status" value="1"/>
</dbReference>
<dbReference type="EC" id="2.7.7.7" evidence="2"/>
<dbReference type="Proteomes" id="UP000317369">
    <property type="component" value="Chromosome"/>
</dbReference>
<protein>
    <submittedName>
        <fullName evidence="2">DNA polymerase III subunit delta</fullName>
        <ecNumber evidence="2">2.7.7.7</ecNumber>
    </submittedName>
</protein>
<reference evidence="2 3" key="1">
    <citation type="submission" date="2019-02" db="EMBL/GenBank/DDBJ databases">
        <title>Deep-cultivation of Planctomycetes and their phenomic and genomic characterization uncovers novel biology.</title>
        <authorList>
            <person name="Wiegand S."/>
            <person name="Jogler M."/>
            <person name="Boedeker C."/>
            <person name="Pinto D."/>
            <person name="Vollmers J."/>
            <person name="Rivas-Marin E."/>
            <person name="Kohn T."/>
            <person name="Peeters S.H."/>
            <person name="Heuer A."/>
            <person name="Rast P."/>
            <person name="Oberbeckmann S."/>
            <person name="Bunk B."/>
            <person name="Jeske O."/>
            <person name="Meyerdierks A."/>
            <person name="Storesund J.E."/>
            <person name="Kallscheuer N."/>
            <person name="Luecker S."/>
            <person name="Lage O.M."/>
            <person name="Pohl T."/>
            <person name="Merkel B.J."/>
            <person name="Hornburger P."/>
            <person name="Mueller R.-W."/>
            <person name="Bruemmer F."/>
            <person name="Labrenz M."/>
            <person name="Spormann A.M."/>
            <person name="Op den Camp H."/>
            <person name="Overmann J."/>
            <person name="Amann R."/>
            <person name="Jetten M.S.M."/>
            <person name="Mascher T."/>
            <person name="Medema M.H."/>
            <person name="Devos D.P."/>
            <person name="Kaster A.-K."/>
            <person name="Ovreas L."/>
            <person name="Rohde M."/>
            <person name="Galperin M.Y."/>
            <person name="Jogler C."/>
        </authorList>
    </citation>
    <scope>NUCLEOTIDE SEQUENCE [LARGE SCALE GENOMIC DNA]</scope>
    <source>
        <strain evidence="2 3">KS4</strain>
    </source>
</reference>
<keyword evidence="2" id="KW-0808">Transferase</keyword>
<sequence>MRYDSERGGDYDGVMDRIQGQSKVVGVLDAALMSGKLHHAYMFHGPVGVGKYSTAVEFAKVVLCLDPVTDLRGKVAACGACKSCQLFKPIETATFGVDEQREQADHDERRGNEGDDEGGLKGAHPDLHVVVKELARYSDDANIRNRKLTSIPVQVIQEAVLDKAYKKPVMGKGKVFIIDEAELMNAFGQNAILKTLEEPAPGSVFILVTSSEDRLLPTIRSRCQRIGFVPLGDDVVRRWLERHEAEVMRGLDDEMREWLIGFSGGSLGRAELVVKYGLFEWAREVLPRIEGIATGRADGELGGMMAGMVDAFAKAWCDGHDGASKEAANKMGAGLMWGMVAEHARRQMMMNAEQVGVGDLEQGENVMEPWARVIEYVTEAEELYRSNVKIDMVCDHLVMKMTQAIYRCKAVGS</sequence>
<dbReference type="InterPro" id="IPR050238">
    <property type="entry name" value="DNA_Rep/Repair_Clamp_Loader"/>
</dbReference>
<dbReference type="InterPro" id="IPR027417">
    <property type="entry name" value="P-loop_NTPase"/>
</dbReference>
<dbReference type="Gene3D" id="3.40.50.300">
    <property type="entry name" value="P-loop containing nucleotide triphosphate hydrolases"/>
    <property type="match status" value="1"/>
</dbReference>
<proteinExistence type="predicted"/>
<dbReference type="PANTHER" id="PTHR11669:SF8">
    <property type="entry name" value="DNA POLYMERASE III SUBUNIT DELTA"/>
    <property type="match status" value="1"/>
</dbReference>
<dbReference type="GO" id="GO:0006261">
    <property type="term" value="P:DNA-templated DNA replication"/>
    <property type="evidence" value="ECO:0007669"/>
    <property type="project" value="TreeGrafter"/>
</dbReference>